<gene>
    <name evidence="3" type="ORF">CLV51_102990</name>
</gene>
<reference evidence="3 4" key="1">
    <citation type="submission" date="2018-03" db="EMBL/GenBank/DDBJ databases">
        <title>Genomic Encyclopedia of Archaeal and Bacterial Type Strains, Phase II (KMG-II): from individual species to whole genera.</title>
        <authorList>
            <person name="Goeker M."/>
        </authorList>
    </citation>
    <scope>NUCLEOTIDE SEQUENCE [LARGE SCALE GENOMIC DNA]</scope>
    <source>
        <strain evidence="3 4">DSM 24859</strain>
    </source>
</reference>
<dbReference type="AlphaFoldDB" id="A0A2P8HPH8"/>
<evidence type="ECO:0000256" key="2">
    <source>
        <dbReference type="SAM" id="SignalP"/>
    </source>
</evidence>
<keyword evidence="2" id="KW-0732">Signal</keyword>
<proteinExistence type="predicted"/>
<evidence type="ECO:0000256" key="1">
    <source>
        <dbReference type="SAM" id="Phobius"/>
    </source>
</evidence>
<dbReference type="RefSeq" id="WP_106528533.1">
    <property type="nucleotide sequence ID" value="NZ_PYAW01000002.1"/>
</dbReference>
<keyword evidence="1" id="KW-0472">Membrane</keyword>
<sequence>MRTFYFSLLIICSLGPLNTFASNREDSLGKYDKLDSIDMLTSSFTYKVGEQQLGNVATLQVPDGYRFLDATQSRVLVEHVWGNPENPNSLGLLLPARVGPLDKDVWGFLVSYEPSGYLDEGNARLINYTTLLEEMKEDLRKENVLRQGKGFGIITSMDWAFPPYYDKKTHALHWARILHFRYSHQSILNYEVRLLGRRGALCFTAVGNPSQLNLIQKQLKSITGVARFTNGNNYTDFNPRTDGATMWVPEASTVSRILSPVNLLLWLRNTWLLLIVSCCMVLFVYAMQYYHRRKPTYRKMIHIDESLN</sequence>
<dbReference type="Pfam" id="PF09935">
    <property type="entry name" value="DUF2167"/>
    <property type="match status" value="1"/>
</dbReference>
<feature type="signal peptide" evidence="2">
    <location>
        <begin position="1"/>
        <end position="21"/>
    </location>
</feature>
<feature type="chain" id="PRO_5015120029" evidence="2">
    <location>
        <begin position="22"/>
        <end position="308"/>
    </location>
</feature>
<keyword evidence="1" id="KW-1133">Transmembrane helix</keyword>
<organism evidence="3 4">
    <name type="scientific">Chitinophaga niastensis</name>
    <dbReference type="NCBI Taxonomy" id="536980"/>
    <lineage>
        <taxon>Bacteria</taxon>
        <taxon>Pseudomonadati</taxon>
        <taxon>Bacteroidota</taxon>
        <taxon>Chitinophagia</taxon>
        <taxon>Chitinophagales</taxon>
        <taxon>Chitinophagaceae</taxon>
        <taxon>Chitinophaga</taxon>
    </lineage>
</organism>
<comment type="caution">
    <text evidence="3">The sequence shown here is derived from an EMBL/GenBank/DDBJ whole genome shotgun (WGS) entry which is preliminary data.</text>
</comment>
<protein>
    <submittedName>
        <fullName evidence="3">Uncharacterized protein DUF2167</fullName>
    </submittedName>
</protein>
<dbReference type="OrthoDB" id="196355at2"/>
<dbReference type="InterPro" id="IPR018682">
    <property type="entry name" value="DUF2167_membr"/>
</dbReference>
<name>A0A2P8HPH8_CHINA</name>
<dbReference type="Proteomes" id="UP000240971">
    <property type="component" value="Unassembled WGS sequence"/>
</dbReference>
<evidence type="ECO:0000313" key="4">
    <source>
        <dbReference type="Proteomes" id="UP000240971"/>
    </source>
</evidence>
<accession>A0A2P8HPH8</accession>
<feature type="transmembrane region" description="Helical" evidence="1">
    <location>
        <begin position="271"/>
        <end position="290"/>
    </location>
</feature>
<keyword evidence="4" id="KW-1185">Reference proteome</keyword>
<keyword evidence="1" id="KW-0812">Transmembrane</keyword>
<evidence type="ECO:0000313" key="3">
    <source>
        <dbReference type="EMBL" id="PSL48128.1"/>
    </source>
</evidence>
<dbReference type="EMBL" id="PYAW01000002">
    <property type="protein sequence ID" value="PSL48128.1"/>
    <property type="molecule type" value="Genomic_DNA"/>
</dbReference>